<feature type="transmembrane region" description="Helical" evidence="1">
    <location>
        <begin position="61"/>
        <end position="78"/>
    </location>
</feature>
<keyword evidence="3" id="KW-1185">Reference proteome</keyword>
<feature type="transmembrane region" description="Helical" evidence="1">
    <location>
        <begin position="37"/>
        <end position="55"/>
    </location>
</feature>
<name>A0A6N9PZY7_9BACL</name>
<dbReference type="EMBL" id="SIJB01000021">
    <property type="protein sequence ID" value="NBI29059.1"/>
    <property type="molecule type" value="Genomic_DNA"/>
</dbReference>
<reference evidence="2 3" key="1">
    <citation type="submission" date="2019-01" db="EMBL/GenBank/DDBJ databases">
        <title>Chengkuizengella sp. nov., isolated from deep-sea sediment of East Pacific Ocean.</title>
        <authorList>
            <person name="Yang J."/>
            <person name="Lai Q."/>
            <person name="Shao Z."/>
        </authorList>
    </citation>
    <scope>NUCLEOTIDE SEQUENCE [LARGE SCALE GENOMIC DNA]</scope>
    <source>
        <strain evidence="2 3">YPA3-1-1</strain>
    </source>
</reference>
<protein>
    <submittedName>
        <fullName evidence="2">Uncharacterized protein</fullName>
    </submittedName>
</protein>
<sequence length="230" mass="26513">MNHSVNIIALTAEIIAWIVIAKLVFNSYKKLKNKLKIWKVIFVTLIGLLSFTIHLELFDTVLKIPILPLGVWILYGFLKRKKERWVTYRSFAWIGFFANFIFIVSTFIAVLIHPILYPTNQISTYISNADKATIIKSHPSAENISLNKDRLKQISNLKQSTINSEQWYEDTILNKKRERFPYLLVGTSPKWGSGLNTSIHIEADGKGILLMTEKGQLYFRSEHSILEEGK</sequence>
<comment type="caution">
    <text evidence="2">The sequence shown here is derived from an EMBL/GenBank/DDBJ whole genome shotgun (WGS) entry which is preliminary data.</text>
</comment>
<dbReference type="RefSeq" id="WP_160645863.1">
    <property type="nucleotide sequence ID" value="NZ_SIJB01000021.1"/>
</dbReference>
<evidence type="ECO:0000313" key="3">
    <source>
        <dbReference type="Proteomes" id="UP000448943"/>
    </source>
</evidence>
<dbReference type="Proteomes" id="UP000448943">
    <property type="component" value="Unassembled WGS sequence"/>
</dbReference>
<evidence type="ECO:0000313" key="2">
    <source>
        <dbReference type="EMBL" id="NBI29059.1"/>
    </source>
</evidence>
<keyword evidence="1" id="KW-1133">Transmembrane helix</keyword>
<keyword evidence="1" id="KW-0472">Membrane</keyword>
<dbReference type="AlphaFoldDB" id="A0A6N9PZY7"/>
<feature type="transmembrane region" description="Helical" evidence="1">
    <location>
        <begin position="90"/>
        <end position="117"/>
    </location>
</feature>
<organism evidence="2 3">
    <name type="scientific">Chengkuizengella marina</name>
    <dbReference type="NCBI Taxonomy" id="2507566"/>
    <lineage>
        <taxon>Bacteria</taxon>
        <taxon>Bacillati</taxon>
        <taxon>Bacillota</taxon>
        <taxon>Bacilli</taxon>
        <taxon>Bacillales</taxon>
        <taxon>Paenibacillaceae</taxon>
        <taxon>Chengkuizengella</taxon>
    </lineage>
</organism>
<evidence type="ECO:0000256" key="1">
    <source>
        <dbReference type="SAM" id="Phobius"/>
    </source>
</evidence>
<proteinExistence type="predicted"/>
<gene>
    <name evidence="2" type="ORF">ERL59_08820</name>
</gene>
<accession>A0A6N9PZY7</accession>
<feature type="transmembrane region" description="Helical" evidence="1">
    <location>
        <begin position="6"/>
        <end position="25"/>
    </location>
</feature>
<keyword evidence="1" id="KW-0812">Transmembrane</keyword>
<dbReference type="OrthoDB" id="2438344at2"/>